<dbReference type="GO" id="GO:0007032">
    <property type="term" value="P:endosome organization"/>
    <property type="evidence" value="ECO:0007669"/>
    <property type="project" value="TreeGrafter"/>
</dbReference>
<keyword evidence="4" id="KW-1185">Reference proteome</keyword>
<dbReference type="PANTHER" id="PTHR22902:SF53">
    <property type="entry name" value="INOSITOL PHOSPHATASE INTERACTING PROTEIN, ISOFORM A"/>
    <property type="match status" value="1"/>
</dbReference>
<dbReference type="SMART" id="SM00233">
    <property type="entry name" value="PH"/>
    <property type="match status" value="1"/>
</dbReference>
<name>A0A5E4N037_9HEMI</name>
<evidence type="ECO:0000313" key="3">
    <source>
        <dbReference type="EMBL" id="VVC38018.1"/>
    </source>
</evidence>
<evidence type="ECO:0000313" key="4">
    <source>
        <dbReference type="Proteomes" id="UP000325440"/>
    </source>
</evidence>
<dbReference type="Gene3D" id="2.30.29.30">
    <property type="entry name" value="Pleckstrin-homology domain (PH domain)/Phosphotyrosine-binding domain (PTB)"/>
    <property type="match status" value="1"/>
</dbReference>
<dbReference type="Pfam" id="PF00169">
    <property type="entry name" value="PH"/>
    <property type="match status" value="1"/>
</dbReference>
<dbReference type="GO" id="GO:0005802">
    <property type="term" value="C:trans-Golgi network"/>
    <property type="evidence" value="ECO:0007669"/>
    <property type="project" value="TreeGrafter"/>
</dbReference>
<dbReference type="PANTHER" id="PTHR22902">
    <property type="entry name" value="SESQUIPEDALIAN"/>
    <property type="match status" value="1"/>
</dbReference>
<reference evidence="3 4" key="1">
    <citation type="submission" date="2019-08" db="EMBL/GenBank/DDBJ databases">
        <authorList>
            <person name="Alioto T."/>
            <person name="Alioto T."/>
            <person name="Gomez Garrido J."/>
        </authorList>
    </citation>
    <scope>NUCLEOTIDE SEQUENCE [LARGE SCALE GENOMIC DNA]</scope>
</reference>
<dbReference type="GO" id="GO:0055037">
    <property type="term" value="C:recycling endosome"/>
    <property type="evidence" value="ECO:0007669"/>
    <property type="project" value="TreeGrafter"/>
</dbReference>
<organism evidence="3 4">
    <name type="scientific">Cinara cedri</name>
    <dbReference type="NCBI Taxonomy" id="506608"/>
    <lineage>
        <taxon>Eukaryota</taxon>
        <taxon>Metazoa</taxon>
        <taxon>Ecdysozoa</taxon>
        <taxon>Arthropoda</taxon>
        <taxon>Hexapoda</taxon>
        <taxon>Insecta</taxon>
        <taxon>Pterygota</taxon>
        <taxon>Neoptera</taxon>
        <taxon>Paraneoptera</taxon>
        <taxon>Hemiptera</taxon>
        <taxon>Sternorrhyncha</taxon>
        <taxon>Aphidomorpha</taxon>
        <taxon>Aphidoidea</taxon>
        <taxon>Aphididae</taxon>
        <taxon>Lachninae</taxon>
        <taxon>Cinara</taxon>
    </lineage>
</organism>
<dbReference type="InterPro" id="IPR045188">
    <property type="entry name" value="Boi1/Boi2-like"/>
</dbReference>
<feature type="domain" description="PH" evidence="2">
    <location>
        <begin position="30"/>
        <end position="126"/>
    </location>
</feature>
<evidence type="ECO:0000256" key="1">
    <source>
        <dbReference type="SAM" id="MobiDB-lite"/>
    </source>
</evidence>
<dbReference type="FunFam" id="2.30.29.30:FF:000378">
    <property type="entry name" value="Uncharacterized protein, isoform A"/>
    <property type="match status" value="1"/>
</dbReference>
<dbReference type="GO" id="GO:0005829">
    <property type="term" value="C:cytosol"/>
    <property type="evidence" value="ECO:0007669"/>
    <property type="project" value="GOC"/>
</dbReference>
<dbReference type="GO" id="GO:0042147">
    <property type="term" value="P:retrograde transport, endosome to Golgi"/>
    <property type="evidence" value="ECO:0007669"/>
    <property type="project" value="TreeGrafter"/>
</dbReference>
<protein>
    <submittedName>
        <fullName evidence="3">Pleckstrin homology domain,PH domain-like</fullName>
    </submittedName>
</protein>
<dbReference type="GO" id="GO:0005769">
    <property type="term" value="C:early endosome"/>
    <property type="evidence" value="ECO:0007669"/>
    <property type="project" value="TreeGrafter"/>
</dbReference>
<gene>
    <name evidence="3" type="ORF">CINCED_3A018456</name>
</gene>
<accession>A0A5E4N037</accession>
<dbReference type="InterPro" id="IPR011993">
    <property type="entry name" value="PH-like_dom_sf"/>
</dbReference>
<dbReference type="EMBL" id="CABPRJ010001460">
    <property type="protein sequence ID" value="VVC38018.1"/>
    <property type="molecule type" value="Genomic_DNA"/>
</dbReference>
<dbReference type="CDD" id="cd13288">
    <property type="entry name" value="PH_Ses"/>
    <property type="match status" value="1"/>
</dbReference>
<dbReference type="Proteomes" id="UP000325440">
    <property type="component" value="Unassembled WGS sequence"/>
</dbReference>
<dbReference type="PROSITE" id="PS50003">
    <property type="entry name" value="PH_DOMAIN"/>
    <property type="match status" value="1"/>
</dbReference>
<dbReference type="OrthoDB" id="10261837at2759"/>
<dbReference type="AlphaFoldDB" id="A0A5E4N037"/>
<dbReference type="GO" id="GO:0001881">
    <property type="term" value="P:receptor recycling"/>
    <property type="evidence" value="ECO:0007669"/>
    <property type="project" value="TreeGrafter"/>
</dbReference>
<dbReference type="InterPro" id="IPR001849">
    <property type="entry name" value="PH_domain"/>
</dbReference>
<proteinExistence type="predicted"/>
<evidence type="ECO:0000259" key="2">
    <source>
        <dbReference type="PROSITE" id="PS50003"/>
    </source>
</evidence>
<dbReference type="SUPFAM" id="SSF50729">
    <property type="entry name" value="PH domain-like"/>
    <property type="match status" value="1"/>
</dbReference>
<feature type="region of interest" description="Disordered" evidence="1">
    <location>
        <begin position="154"/>
        <end position="193"/>
    </location>
</feature>
<sequence>MGLKVILKSSKISMKINEKSLSAYSTSASPIDKEGWLCKRGELNKGYQKRWFVLKGNLLFYFERKGDKEPLGVVILEGCSIELAENDDQFSFKIIFHGPNNRSYTLGSDSQESMEQWMKSLACASYDYMKFMVADLQRQLKELEESPMVSLQLPNNQTSLKKESNEQLSPQPPPRGRHNPFNKPTTGHQSPQRKDIVSFRKSFKELHNQLGRPILRDRNEWRFGLIKQELNNQEPLITL</sequence>